<keyword evidence="2" id="KW-1185">Reference proteome</keyword>
<protein>
    <submittedName>
        <fullName evidence="1">Uncharacterized protein</fullName>
    </submittedName>
</protein>
<name>A0ACC2JPK9_9PEZI</name>
<reference evidence="1" key="1">
    <citation type="submission" date="2022-12" db="EMBL/GenBank/DDBJ databases">
        <title>Genome Sequence of Lasiodiplodia mahajangana.</title>
        <authorList>
            <person name="Buettner E."/>
        </authorList>
    </citation>
    <scope>NUCLEOTIDE SEQUENCE</scope>
    <source>
        <strain evidence="1">VT137</strain>
    </source>
</reference>
<evidence type="ECO:0000313" key="1">
    <source>
        <dbReference type="EMBL" id="KAJ8129370.1"/>
    </source>
</evidence>
<proteinExistence type="predicted"/>
<gene>
    <name evidence="1" type="ORF">O1611_g4265</name>
</gene>
<dbReference type="EMBL" id="JAPUUL010000783">
    <property type="protein sequence ID" value="KAJ8129370.1"/>
    <property type="molecule type" value="Genomic_DNA"/>
</dbReference>
<sequence>MPPLDFPRPEQISTDATSIDSDSLSDAAGSVSLSTDVTTNPQRSAITQTDIRIILFQLQMDLIQTLQPSLPPELRGNIESAVRTCVDSTLNKWAPIDSLSTPEPSLPARAESPCSDASSLDQGLLLALSQSHLLSNDFFGPKTLKPVPLTQPVKGSIAVHTTSPIPSHNYPEASSTPGRVAHTDRTERQSGRVKWDKYKDILCQLYVEENLPIQEVMKIMKERHGFSASVKQYRYQIGEKWRWKKYNGSAAKNRVRPSLVETTDEELPVIPSGPFSFGPGARGMSLGFDRSYDTSSSTFGNHTPGDIMPTLMPAHENGNAARPAERYGCIVKEMPREPKQYRPADLASVGS</sequence>
<comment type="caution">
    <text evidence="1">The sequence shown here is derived from an EMBL/GenBank/DDBJ whole genome shotgun (WGS) entry which is preliminary data.</text>
</comment>
<organism evidence="1 2">
    <name type="scientific">Lasiodiplodia mahajangana</name>
    <dbReference type="NCBI Taxonomy" id="1108764"/>
    <lineage>
        <taxon>Eukaryota</taxon>
        <taxon>Fungi</taxon>
        <taxon>Dikarya</taxon>
        <taxon>Ascomycota</taxon>
        <taxon>Pezizomycotina</taxon>
        <taxon>Dothideomycetes</taxon>
        <taxon>Dothideomycetes incertae sedis</taxon>
        <taxon>Botryosphaeriales</taxon>
        <taxon>Botryosphaeriaceae</taxon>
        <taxon>Lasiodiplodia</taxon>
    </lineage>
</organism>
<dbReference type="Proteomes" id="UP001153332">
    <property type="component" value="Unassembled WGS sequence"/>
</dbReference>
<evidence type="ECO:0000313" key="2">
    <source>
        <dbReference type="Proteomes" id="UP001153332"/>
    </source>
</evidence>
<accession>A0ACC2JPK9</accession>